<dbReference type="SUPFAM" id="SSF55874">
    <property type="entry name" value="ATPase domain of HSP90 chaperone/DNA topoisomerase II/histidine kinase"/>
    <property type="match status" value="1"/>
</dbReference>
<dbReference type="Pfam" id="PF00512">
    <property type="entry name" value="HisKA"/>
    <property type="match status" value="1"/>
</dbReference>
<evidence type="ECO:0000256" key="1">
    <source>
        <dbReference type="ARBA" id="ARBA00000085"/>
    </source>
</evidence>
<dbReference type="eggNOG" id="COG4191">
    <property type="taxonomic scope" value="Bacteria"/>
</dbReference>
<evidence type="ECO:0000256" key="3">
    <source>
        <dbReference type="ARBA" id="ARBA00012438"/>
    </source>
</evidence>
<dbReference type="InterPro" id="IPR003660">
    <property type="entry name" value="HAMP_dom"/>
</dbReference>
<evidence type="ECO:0000259" key="12">
    <source>
        <dbReference type="PROSITE" id="PS50109"/>
    </source>
</evidence>
<keyword evidence="8 11" id="KW-1133">Transmembrane helix</keyword>
<keyword evidence="10 11" id="KW-0472">Membrane</keyword>
<proteinExistence type="predicted"/>
<dbReference type="HOGENOM" id="CLU_000445_89_29_6"/>
<dbReference type="SUPFAM" id="SSF47384">
    <property type="entry name" value="Homodimeric domain of signal transducing histidine kinase"/>
    <property type="match status" value="1"/>
</dbReference>
<dbReference type="GO" id="GO:0000155">
    <property type="term" value="F:phosphorelay sensor kinase activity"/>
    <property type="evidence" value="ECO:0007669"/>
    <property type="project" value="InterPro"/>
</dbReference>
<evidence type="ECO:0000256" key="10">
    <source>
        <dbReference type="ARBA" id="ARBA00023136"/>
    </source>
</evidence>
<evidence type="ECO:0000256" key="11">
    <source>
        <dbReference type="SAM" id="Phobius"/>
    </source>
</evidence>
<dbReference type="PROSITE" id="PS50885">
    <property type="entry name" value="HAMP"/>
    <property type="match status" value="1"/>
</dbReference>
<keyword evidence="7" id="KW-0418">Kinase</keyword>
<dbReference type="InterPro" id="IPR004358">
    <property type="entry name" value="Sig_transdc_His_kin-like_C"/>
</dbReference>
<dbReference type="PRINTS" id="PR00344">
    <property type="entry name" value="BCTRLSENSOR"/>
</dbReference>
<feature type="transmembrane region" description="Helical" evidence="11">
    <location>
        <begin position="183"/>
        <end position="205"/>
    </location>
</feature>
<evidence type="ECO:0000256" key="8">
    <source>
        <dbReference type="ARBA" id="ARBA00022989"/>
    </source>
</evidence>
<dbReference type="Proteomes" id="UP000010809">
    <property type="component" value="Chromosome"/>
</dbReference>
<dbReference type="Pfam" id="PF02518">
    <property type="entry name" value="HATPase_c"/>
    <property type="match status" value="1"/>
</dbReference>
<dbReference type="SMART" id="SM00387">
    <property type="entry name" value="HATPase_c"/>
    <property type="match status" value="1"/>
</dbReference>
<dbReference type="CDD" id="cd00082">
    <property type="entry name" value="HisKA"/>
    <property type="match status" value="1"/>
</dbReference>
<dbReference type="KEGG" id="tni:TVNIR_0953"/>
<dbReference type="InterPro" id="IPR050428">
    <property type="entry name" value="TCS_sensor_his_kinase"/>
</dbReference>
<keyword evidence="15" id="KW-1185">Reference proteome</keyword>
<feature type="domain" description="Histidine kinase" evidence="12">
    <location>
        <begin position="281"/>
        <end position="483"/>
    </location>
</feature>
<feature type="transmembrane region" description="Helical" evidence="11">
    <location>
        <begin position="15"/>
        <end position="36"/>
    </location>
</feature>
<keyword evidence="5" id="KW-0808">Transferase</keyword>
<comment type="catalytic activity">
    <reaction evidence="1">
        <text>ATP + protein L-histidine = ADP + protein N-phospho-L-histidine.</text>
        <dbReference type="EC" id="2.7.13.3"/>
    </reaction>
</comment>
<dbReference type="PANTHER" id="PTHR45436">
    <property type="entry name" value="SENSOR HISTIDINE KINASE YKOH"/>
    <property type="match status" value="1"/>
</dbReference>
<organism evidence="14 15">
    <name type="scientific">Thioalkalivibrio nitratireducens (strain DSM 14787 / UNIQEM 213 / ALEN2)</name>
    <dbReference type="NCBI Taxonomy" id="1255043"/>
    <lineage>
        <taxon>Bacteria</taxon>
        <taxon>Pseudomonadati</taxon>
        <taxon>Pseudomonadota</taxon>
        <taxon>Gammaproteobacteria</taxon>
        <taxon>Chromatiales</taxon>
        <taxon>Ectothiorhodospiraceae</taxon>
        <taxon>Thioalkalivibrio</taxon>
    </lineage>
</organism>
<accession>L0DUH0</accession>
<dbReference type="InterPro" id="IPR003594">
    <property type="entry name" value="HATPase_dom"/>
</dbReference>
<comment type="subcellular location">
    <subcellularLocation>
        <location evidence="2">Membrane</location>
    </subcellularLocation>
</comment>
<dbReference type="SMART" id="SM00388">
    <property type="entry name" value="HisKA"/>
    <property type="match status" value="1"/>
</dbReference>
<keyword evidence="4" id="KW-0597">Phosphoprotein</keyword>
<evidence type="ECO:0000256" key="9">
    <source>
        <dbReference type="ARBA" id="ARBA00023012"/>
    </source>
</evidence>
<evidence type="ECO:0000256" key="2">
    <source>
        <dbReference type="ARBA" id="ARBA00004370"/>
    </source>
</evidence>
<dbReference type="PATRIC" id="fig|1255043.3.peg.959"/>
<evidence type="ECO:0000259" key="13">
    <source>
        <dbReference type="PROSITE" id="PS50885"/>
    </source>
</evidence>
<name>L0DUH0_THIND</name>
<dbReference type="PANTHER" id="PTHR45436:SF5">
    <property type="entry name" value="SENSOR HISTIDINE KINASE TRCS"/>
    <property type="match status" value="1"/>
</dbReference>
<evidence type="ECO:0000256" key="4">
    <source>
        <dbReference type="ARBA" id="ARBA00022553"/>
    </source>
</evidence>
<dbReference type="RefSeq" id="WP_015257781.1">
    <property type="nucleotide sequence ID" value="NC_019902.2"/>
</dbReference>
<dbReference type="Gene3D" id="1.10.287.130">
    <property type="match status" value="1"/>
</dbReference>
<dbReference type="InterPro" id="IPR036097">
    <property type="entry name" value="HisK_dim/P_sf"/>
</dbReference>
<evidence type="ECO:0000313" key="15">
    <source>
        <dbReference type="Proteomes" id="UP000010809"/>
    </source>
</evidence>
<dbReference type="GO" id="GO:0016020">
    <property type="term" value="C:membrane"/>
    <property type="evidence" value="ECO:0007669"/>
    <property type="project" value="UniProtKB-SubCell"/>
</dbReference>
<sequence>MLDLMLRNLSLRYRLPLQASLLVLTTALLLTGAILLREYQQGRQDLFETAESTARLLAATLVQPLLHDDLWRAHALINAPFDPEDPWPLAVESVLILDADQRVYVSTEPRRYRLGTPVGELDPPFAYLRSGGGIRDDEGFRILTPRGADHFLFELPVHFDGMILGSLALAYPRALLIPRFLSIVTRAGLVLLVMLLLLLPLTWWWGRRVVQPLVHLSHCMSQMRERLPPDEACDLPNSGDEIGDLGREFRRLLTQLRQKQALEESMLASERLATVGRITAGIAHEINNPLGGMLNAISTHRRHGDVDPLTARTLSLLDRGLNQIRDTVGALLVEARVTSHALEPQDLEDVRTLVSPDAQQRKVEIEWDNRIEGRLDLPSSQVRQILMNLLLNAVQASDPGATVRCSLRREGDGLQMSVVNRGDPIPREQMERLFEPFVSGSPSGSGLGLWVTYQLVSQMDGRIEVESGDDRTTRFDVFLPPARAAA</sequence>
<dbReference type="STRING" id="1255043.TVNIR_0953"/>
<feature type="domain" description="HAMP" evidence="13">
    <location>
        <begin position="207"/>
        <end position="261"/>
    </location>
</feature>
<dbReference type="EC" id="2.7.13.3" evidence="3"/>
<keyword evidence="6 11" id="KW-0812">Transmembrane</keyword>
<dbReference type="AlphaFoldDB" id="L0DUH0"/>
<evidence type="ECO:0000256" key="6">
    <source>
        <dbReference type="ARBA" id="ARBA00022692"/>
    </source>
</evidence>
<dbReference type="Gene3D" id="6.10.340.10">
    <property type="match status" value="1"/>
</dbReference>
<keyword evidence="9" id="KW-0902">Two-component regulatory system</keyword>
<dbReference type="EMBL" id="CP003989">
    <property type="protein sequence ID" value="AGA32640.1"/>
    <property type="molecule type" value="Genomic_DNA"/>
</dbReference>
<evidence type="ECO:0000256" key="7">
    <source>
        <dbReference type="ARBA" id="ARBA00022777"/>
    </source>
</evidence>
<reference evidence="14" key="1">
    <citation type="submission" date="2015-12" db="EMBL/GenBank/DDBJ databases">
        <authorList>
            <person name="Tikhonova T.V."/>
            <person name="Pavlov A.R."/>
            <person name="Beletsky A.V."/>
            <person name="Mardanov A.V."/>
            <person name="Sorokin D.Y."/>
            <person name="Ravin N.V."/>
            <person name="Popov V.O."/>
        </authorList>
    </citation>
    <scope>NUCLEOTIDE SEQUENCE</scope>
    <source>
        <strain evidence="14">DSM 14787</strain>
    </source>
</reference>
<gene>
    <name evidence="14" type="ordered locus">TVNIR_0953</name>
</gene>
<evidence type="ECO:0000313" key="14">
    <source>
        <dbReference type="EMBL" id="AGA32640.1"/>
    </source>
</evidence>
<dbReference type="InterPro" id="IPR036890">
    <property type="entry name" value="HATPase_C_sf"/>
</dbReference>
<dbReference type="Gene3D" id="3.30.565.10">
    <property type="entry name" value="Histidine kinase-like ATPase, C-terminal domain"/>
    <property type="match status" value="1"/>
</dbReference>
<protein>
    <recommendedName>
        <fullName evidence="3">histidine kinase</fullName>
        <ecNumber evidence="3">2.7.13.3</ecNumber>
    </recommendedName>
</protein>
<dbReference type="PROSITE" id="PS50109">
    <property type="entry name" value="HIS_KIN"/>
    <property type="match status" value="1"/>
</dbReference>
<dbReference type="InterPro" id="IPR003661">
    <property type="entry name" value="HisK_dim/P_dom"/>
</dbReference>
<dbReference type="InterPro" id="IPR005467">
    <property type="entry name" value="His_kinase_dom"/>
</dbReference>
<evidence type="ECO:0000256" key="5">
    <source>
        <dbReference type="ARBA" id="ARBA00022679"/>
    </source>
</evidence>